<evidence type="ECO:0000313" key="2">
    <source>
        <dbReference type="EMBL" id="GAJ40147.1"/>
    </source>
</evidence>
<accession>A0A023DFV7</accession>
<dbReference type="GO" id="GO:0003677">
    <property type="term" value="F:DNA binding"/>
    <property type="evidence" value="ECO:0007669"/>
    <property type="project" value="InterPro"/>
</dbReference>
<dbReference type="EMBL" id="BAWO01000032">
    <property type="protein sequence ID" value="GAJ40147.1"/>
    <property type="molecule type" value="Genomic_DNA"/>
</dbReference>
<protein>
    <submittedName>
        <fullName evidence="2">Putative transposase</fullName>
    </submittedName>
</protein>
<comment type="caution">
    <text evidence="2">The sequence shown here is derived from an EMBL/GenBank/DDBJ whole genome shotgun (WGS) entry which is preliminary data.</text>
</comment>
<dbReference type="RefSeq" id="WP_052510033.1">
    <property type="nucleotide sequence ID" value="NZ_BAWO01000032.1"/>
</dbReference>
<dbReference type="GO" id="GO:0004803">
    <property type="term" value="F:transposase activity"/>
    <property type="evidence" value="ECO:0007669"/>
    <property type="project" value="InterPro"/>
</dbReference>
<feature type="domain" description="Transposase IS200-like" evidence="1">
    <location>
        <begin position="11"/>
        <end position="59"/>
    </location>
</feature>
<reference evidence="2 3" key="1">
    <citation type="submission" date="2014-04" db="EMBL/GenBank/DDBJ databases">
        <title>Whole genome shotgun sequence of Geobacillus caldoxylosilyticus NBRC 107762.</title>
        <authorList>
            <person name="Hosoyama A."/>
            <person name="Hosoyama Y."/>
            <person name="Katano-Makiyama Y."/>
            <person name="Tsuchikane K."/>
            <person name="Ohji S."/>
            <person name="Ichikawa N."/>
            <person name="Yamazoe A."/>
            <person name="Fujita N."/>
        </authorList>
    </citation>
    <scope>NUCLEOTIDE SEQUENCE [LARGE SCALE GENOMIC DNA]</scope>
    <source>
        <strain evidence="2 3">NBRC 107762</strain>
    </source>
</reference>
<evidence type="ECO:0000259" key="1">
    <source>
        <dbReference type="Pfam" id="PF01797"/>
    </source>
</evidence>
<keyword evidence="3" id="KW-1185">Reference proteome</keyword>
<name>A0A023DFV7_9BACL</name>
<dbReference type="InterPro" id="IPR036515">
    <property type="entry name" value="Transposase_17_sf"/>
</dbReference>
<sequence length="63" mass="7642">MEKDWREIFYQVAKGKVLIDHVHLFISFDPRIHIHTLIQKLKGRSSRMLHEKYPSWKSRLPSL</sequence>
<organism evidence="2 3">
    <name type="scientific">Parageobacillus caldoxylosilyticus NBRC 107762</name>
    <dbReference type="NCBI Taxonomy" id="1220594"/>
    <lineage>
        <taxon>Bacteria</taxon>
        <taxon>Bacillati</taxon>
        <taxon>Bacillota</taxon>
        <taxon>Bacilli</taxon>
        <taxon>Bacillales</taxon>
        <taxon>Anoxybacillaceae</taxon>
        <taxon>Saccharococcus</taxon>
    </lineage>
</organism>
<gene>
    <name evidence="2" type="ORF">GCA01S_032_00650</name>
</gene>
<dbReference type="Gene3D" id="3.30.70.1290">
    <property type="entry name" value="Transposase IS200-like"/>
    <property type="match status" value="1"/>
</dbReference>
<dbReference type="SUPFAM" id="SSF143422">
    <property type="entry name" value="Transposase IS200-like"/>
    <property type="match status" value="1"/>
</dbReference>
<dbReference type="Proteomes" id="UP000023561">
    <property type="component" value="Unassembled WGS sequence"/>
</dbReference>
<dbReference type="InterPro" id="IPR002686">
    <property type="entry name" value="Transposase_17"/>
</dbReference>
<dbReference type="Pfam" id="PF01797">
    <property type="entry name" value="Y1_Tnp"/>
    <property type="match status" value="1"/>
</dbReference>
<dbReference type="GO" id="GO:0006313">
    <property type="term" value="P:DNA transposition"/>
    <property type="evidence" value="ECO:0007669"/>
    <property type="project" value="InterPro"/>
</dbReference>
<proteinExistence type="predicted"/>
<dbReference type="AlphaFoldDB" id="A0A023DFV7"/>
<evidence type="ECO:0000313" key="3">
    <source>
        <dbReference type="Proteomes" id="UP000023561"/>
    </source>
</evidence>